<evidence type="ECO:0000313" key="4">
    <source>
        <dbReference type="Proteomes" id="UP001195483"/>
    </source>
</evidence>
<reference evidence="3" key="3">
    <citation type="submission" date="2023-05" db="EMBL/GenBank/DDBJ databases">
        <authorList>
            <person name="Smith C.H."/>
        </authorList>
    </citation>
    <scope>NUCLEOTIDE SEQUENCE</scope>
    <source>
        <strain evidence="3">CHS0354</strain>
        <tissue evidence="3">Mantle</tissue>
    </source>
</reference>
<dbReference type="PROSITE" id="PS50209">
    <property type="entry name" value="CARD"/>
    <property type="match status" value="2"/>
</dbReference>
<accession>A0AAE0VWJ7</accession>
<reference evidence="3" key="2">
    <citation type="journal article" date="2021" name="Genome Biol. Evol.">
        <title>Developing a high-quality reference genome for a parasitic bivalve with doubly uniparental inheritance (Bivalvia: Unionida).</title>
        <authorList>
            <person name="Smith C.H."/>
        </authorList>
    </citation>
    <scope>NUCLEOTIDE SEQUENCE</scope>
    <source>
        <strain evidence="3">CHS0354</strain>
        <tissue evidence="3">Mantle</tissue>
    </source>
</reference>
<feature type="domain" description="CARD" evidence="2">
    <location>
        <begin position="89"/>
        <end position="178"/>
    </location>
</feature>
<evidence type="ECO:0000313" key="3">
    <source>
        <dbReference type="EMBL" id="KAK3591675.1"/>
    </source>
</evidence>
<dbReference type="GO" id="GO:0070513">
    <property type="term" value="F:death domain binding"/>
    <property type="evidence" value="ECO:0007669"/>
    <property type="project" value="InterPro"/>
</dbReference>
<dbReference type="InterPro" id="IPR037939">
    <property type="entry name" value="CRADD"/>
</dbReference>
<name>A0AAE0VWJ7_9BIVA</name>
<feature type="region of interest" description="Disordered" evidence="1">
    <location>
        <begin position="624"/>
        <end position="662"/>
    </location>
</feature>
<reference evidence="3" key="1">
    <citation type="journal article" date="2021" name="Genome Biol. Evol.">
        <title>A High-Quality Reference Genome for a Parasitic Bivalve with Doubly Uniparental Inheritance (Bivalvia: Unionida).</title>
        <authorList>
            <person name="Smith C.H."/>
        </authorList>
    </citation>
    <scope>NUCLEOTIDE SEQUENCE</scope>
    <source>
        <strain evidence="3">CHS0354</strain>
    </source>
</reference>
<dbReference type="CDD" id="cd01671">
    <property type="entry name" value="CARD"/>
    <property type="match status" value="2"/>
</dbReference>
<gene>
    <name evidence="3" type="ORF">CHS0354_040595</name>
</gene>
<evidence type="ECO:0000256" key="1">
    <source>
        <dbReference type="SAM" id="MobiDB-lite"/>
    </source>
</evidence>
<dbReference type="InterPro" id="IPR011029">
    <property type="entry name" value="DEATH-like_dom_sf"/>
</dbReference>
<feature type="compositionally biased region" description="Basic and acidic residues" evidence="1">
    <location>
        <begin position="650"/>
        <end position="662"/>
    </location>
</feature>
<protein>
    <recommendedName>
        <fullName evidence="2">CARD domain-containing protein</fullName>
    </recommendedName>
</protein>
<dbReference type="InterPro" id="IPR001315">
    <property type="entry name" value="CARD"/>
</dbReference>
<dbReference type="Proteomes" id="UP001195483">
    <property type="component" value="Unassembled WGS sequence"/>
</dbReference>
<dbReference type="Gene3D" id="1.10.533.10">
    <property type="entry name" value="Death Domain, Fas"/>
    <property type="match status" value="2"/>
</dbReference>
<dbReference type="Pfam" id="PF00619">
    <property type="entry name" value="CARD"/>
    <property type="match status" value="1"/>
</dbReference>
<dbReference type="PANTHER" id="PTHR15034:SF5">
    <property type="entry name" value="DEATH DOMAIN-CONTAINING PROTEIN CRADD"/>
    <property type="match status" value="1"/>
</dbReference>
<sequence length="662" mass="76277">MRFRLGRSSVRPYSVVQVYTMSLIRIGCCALCPRRSKEDESIIITTEGDAPNISCTNAMFDEQLCERRNPEDKQINTDSGYKSDYLNRLSQHDERMIQRNYRFLLENLMATSVTARLVQDGILFPDDEIEIRKGLSHKAKADVLIHKLLHSKPTSFAIFLNVLRETKQEFIALELVKDTKVQEQVPEAWTFGDKIKIERMIQREKSYILDELDPDKILGFFVEWEIFNIEEIFDITFKPRRDKALILLDRVLQKIPFAFNLLLHALKATKSEALADRLSELVSSTRADTTLRSASSNWRRRESIKYDLKDSKIRIQMKTTICLGEDQHPLLQAEASIVDRINIEEWEHVRKKFFKETESVFKKATVGSIIIHLTPFSKRTYTKLLEFCQHSGLEILLKKLLSYDQTKCLVPHGPLTVKVQLLANGVIEEYERSDVAKFRDRIIEEFDTVVDEIDPMNFKKLFIDRRIFSEEYFNQLDQTFAQCRSARATDFVEKILEFGEDAVLAFMETLEMKGPEYLLGVLKKDSTTLVDAHDNNELIAKLEVEKQDSTDSNELLFCETNFLITIHEPDDTNGTQSADSFTGADVDNSRLSKTTFHQSGTTQEPGFAVRVKSFRISSTSDYTSQRSSRFSNDTQSSLLSESDPTMDLEGDLKNEENSLHDC</sequence>
<organism evidence="3 4">
    <name type="scientific">Potamilus streckersoni</name>
    <dbReference type="NCBI Taxonomy" id="2493646"/>
    <lineage>
        <taxon>Eukaryota</taxon>
        <taxon>Metazoa</taxon>
        <taxon>Spiralia</taxon>
        <taxon>Lophotrochozoa</taxon>
        <taxon>Mollusca</taxon>
        <taxon>Bivalvia</taxon>
        <taxon>Autobranchia</taxon>
        <taxon>Heteroconchia</taxon>
        <taxon>Palaeoheterodonta</taxon>
        <taxon>Unionida</taxon>
        <taxon>Unionoidea</taxon>
        <taxon>Unionidae</taxon>
        <taxon>Ambleminae</taxon>
        <taxon>Lampsilini</taxon>
        <taxon>Potamilus</taxon>
    </lineage>
</organism>
<dbReference type="GO" id="GO:0002020">
    <property type="term" value="F:protease binding"/>
    <property type="evidence" value="ECO:0007669"/>
    <property type="project" value="InterPro"/>
</dbReference>
<keyword evidence="4" id="KW-1185">Reference proteome</keyword>
<feature type="compositionally biased region" description="Polar residues" evidence="1">
    <location>
        <begin position="630"/>
        <end position="643"/>
    </location>
</feature>
<dbReference type="GO" id="GO:0042981">
    <property type="term" value="P:regulation of apoptotic process"/>
    <property type="evidence" value="ECO:0007669"/>
    <property type="project" value="InterPro"/>
</dbReference>
<dbReference type="AlphaFoldDB" id="A0AAE0VWJ7"/>
<dbReference type="PANTHER" id="PTHR15034">
    <property type="entry name" value="DEATH DOMAIN-CONTAINING PROTEIN CRADD"/>
    <property type="match status" value="1"/>
</dbReference>
<proteinExistence type="predicted"/>
<evidence type="ECO:0000259" key="2">
    <source>
        <dbReference type="PROSITE" id="PS50209"/>
    </source>
</evidence>
<feature type="domain" description="CARD" evidence="2">
    <location>
        <begin position="199"/>
        <end position="281"/>
    </location>
</feature>
<dbReference type="EMBL" id="JAEAOA010002340">
    <property type="protein sequence ID" value="KAK3591675.1"/>
    <property type="molecule type" value="Genomic_DNA"/>
</dbReference>
<dbReference type="SUPFAM" id="SSF47986">
    <property type="entry name" value="DEATH domain"/>
    <property type="match status" value="2"/>
</dbReference>
<comment type="caution">
    <text evidence="3">The sequence shown here is derived from an EMBL/GenBank/DDBJ whole genome shotgun (WGS) entry which is preliminary data.</text>
</comment>